<protein>
    <submittedName>
        <fullName evidence="1">Uncharacterized protein</fullName>
    </submittedName>
</protein>
<proteinExistence type="predicted"/>
<keyword evidence="2" id="KW-1185">Reference proteome</keyword>
<dbReference type="EMBL" id="CP071518">
    <property type="protein sequence ID" value="QSX80011.1"/>
    <property type="molecule type" value="Genomic_DNA"/>
</dbReference>
<dbReference type="Proteomes" id="UP000639274">
    <property type="component" value="Chromosome"/>
</dbReference>
<sequence>MVQPQTRTQQPPKAVSHMVKHSLQQASQALGTRDPLPYLDGLIDRTFYLPDDDTSYARNALAPGAVPYEPSFSESEPNALRFTIAPLGPNAPPVARRDEATREMRRLIAPIFGRDALRWFDSRSEQWRGFDGLSWMNYGAWFGSAFDEDGLYAAKIYYELLPTQIDALAPGLAQLTRQVMTEMPNLMPIFTSIGCKRETGSQRVTFLHRGPMQVASLGPLMNRLGIGHQLPSLMRIVGVALGGRFELPAGGVLVGMRETGEGVELKLEILLAAIPDLPARFLDLLKLGLAERPRQLAALSRWLDAFGMDDANEQGHFSVLSIRVTPHSAARISLYVRPIEFEMREQIEEGRAFQ</sequence>
<dbReference type="KEGG" id="lsf:I8J32_009265"/>
<name>A0A974Y6V4_9GAMM</name>
<organism evidence="1 2">
    <name type="scientific">Agrilutibacter solisilvae</name>
    <dbReference type="NCBI Taxonomy" id="2763317"/>
    <lineage>
        <taxon>Bacteria</taxon>
        <taxon>Pseudomonadati</taxon>
        <taxon>Pseudomonadota</taxon>
        <taxon>Gammaproteobacteria</taxon>
        <taxon>Lysobacterales</taxon>
        <taxon>Lysobacteraceae</taxon>
        <taxon>Agrilutibacter</taxon>
    </lineage>
</organism>
<evidence type="ECO:0000313" key="2">
    <source>
        <dbReference type="Proteomes" id="UP000639274"/>
    </source>
</evidence>
<accession>A0A974Y6V4</accession>
<dbReference type="AlphaFoldDB" id="A0A974Y6V4"/>
<evidence type="ECO:0000313" key="1">
    <source>
        <dbReference type="EMBL" id="QSX80011.1"/>
    </source>
</evidence>
<reference evidence="1 2" key="1">
    <citation type="submission" date="2021-03" db="EMBL/GenBank/DDBJ databases">
        <title>Lysobacter sp. nov. isolated from soil of gangwondo yeongwol, south Korea.</title>
        <authorList>
            <person name="Kim K.R."/>
            <person name="Kim K.H."/>
            <person name="Jeon C.O."/>
        </authorList>
    </citation>
    <scope>NUCLEOTIDE SEQUENCE [LARGE SCALE GENOMIC DNA]</scope>
    <source>
        <strain evidence="1 2">R19</strain>
    </source>
</reference>
<gene>
    <name evidence="1" type="ORF">I8J32_009265</name>
</gene>